<dbReference type="PANTHER" id="PTHR30024">
    <property type="entry name" value="ALIPHATIC SULFONATES-BINDING PROTEIN-RELATED"/>
    <property type="match status" value="1"/>
</dbReference>
<dbReference type="Pfam" id="PF09084">
    <property type="entry name" value="NMT1"/>
    <property type="match status" value="1"/>
</dbReference>
<dbReference type="Gene3D" id="3.40.190.10">
    <property type="entry name" value="Periplasmic binding protein-like II"/>
    <property type="match status" value="2"/>
</dbReference>
<comment type="subcellular location">
    <subcellularLocation>
        <location evidence="1">Periplasm</location>
    </subcellularLocation>
</comment>
<dbReference type="EMBL" id="FZLN01000001">
    <property type="protein sequence ID" value="SNQ28369.1"/>
    <property type="molecule type" value="Genomic_DNA"/>
</dbReference>
<dbReference type="PANTHER" id="PTHR30024:SF42">
    <property type="entry name" value="ALIPHATIC SULFONATES-BINDING PROTEIN-RELATED"/>
    <property type="match status" value="1"/>
</dbReference>
<sequence>MKSIYFTAAISISLFAITGCAKTEEQPVKSTATSKQIQSLTIGYQKSALKLIVAKQNRMFEQAFPNVKVEWKEFATGPQTLEALSAKSIDFGYTLDGSVVTALSEGKQLKYLGFEQAFNKDHAILVLRSNPVQNVNELKGKRIGLNKGSSAHIFLAEALKTANLTWTDIQPVWLEPAEARTALTKGKIDAWAVWEPYTSATELSGMAKVIFDSGNSNKSYGFYLAQPELINNDPESAKKILNVLNQTDKWIDSHQQEASEILSKNITINLNVAAQVIGKKPMPNPVAPVTAEVVKSQQDISNFLVEWKILKNNIEPQKYVWDGK</sequence>
<evidence type="ECO:0000256" key="4">
    <source>
        <dbReference type="ARBA" id="ARBA00022729"/>
    </source>
</evidence>
<evidence type="ECO:0000313" key="9">
    <source>
        <dbReference type="Proteomes" id="UP000243463"/>
    </source>
</evidence>
<evidence type="ECO:0000256" key="3">
    <source>
        <dbReference type="ARBA" id="ARBA00022448"/>
    </source>
</evidence>
<evidence type="ECO:0000313" key="8">
    <source>
        <dbReference type="EMBL" id="SNQ28369.1"/>
    </source>
</evidence>
<dbReference type="InterPro" id="IPR001638">
    <property type="entry name" value="Solute-binding_3/MltF_N"/>
</dbReference>
<dbReference type="PROSITE" id="PS51257">
    <property type="entry name" value="PROKAR_LIPOPROTEIN"/>
    <property type="match status" value="1"/>
</dbReference>
<comment type="function">
    <text evidence="5">Part of a binding-protein-dependent transport system for aliphatic sulfonates. Putative binding protein.</text>
</comment>
<dbReference type="GO" id="GO:0016020">
    <property type="term" value="C:membrane"/>
    <property type="evidence" value="ECO:0007669"/>
    <property type="project" value="InterPro"/>
</dbReference>
<dbReference type="RefSeq" id="WP_088822378.1">
    <property type="nucleotide sequence ID" value="NZ_FZLN01000001.1"/>
</dbReference>
<protein>
    <recommendedName>
        <fullName evidence="6">Putative aliphatic sulfonates-binding protein</fullName>
    </recommendedName>
</protein>
<dbReference type="SUPFAM" id="SSF53850">
    <property type="entry name" value="Periplasmic binding protein-like II"/>
    <property type="match status" value="1"/>
</dbReference>
<dbReference type="FunFam" id="3.40.190.10:FF:000050">
    <property type="entry name" value="Sulfonate ABC transporter substrate-binding protein"/>
    <property type="match status" value="1"/>
</dbReference>
<reference evidence="9" key="1">
    <citation type="submission" date="2017-06" db="EMBL/GenBank/DDBJ databases">
        <authorList>
            <person name="Varghese N."/>
            <person name="Submissions S."/>
        </authorList>
    </citation>
    <scope>NUCLEOTIDE SEQUENCE [LARGE SCALE GENOMIC DNA]</scope>
    <source>
        <strain evidence="9">ANC 5114</strain>
    </source>
</reference>
<name>A0A217ECX4_9GAMM</name>
<feature type="domain" description="Solute-binding protein family 3/N-terminal" evidence="7">
    <location>
        <begin position="39"/>
        <end position="269"/>
    </location>
</feature>
<accession>A0A217ECX4</accession>
<comment type="similarity">
    <text evidence="2">Belongs to the bacterial solute-binding protein SsuA/TauA family.</text>
</comment>
<evidence type="ECO:0000256" key="6">
    <source>
        <dbReference type="ARBA" id="ARBA00070228"/>
    </source>
</evidence>
<dbReference type="Proteomes" id="UP000243463">
    <property type="component" value="Unassembled WGS sequence"/>
</dbReference>
<keyword evidence="9" id="KW-1185">Reference proteome</keyword>
<dbReference type="InterPro" id="IPR010067">
    <property type="entry name" value="ABC_SsuA_sub-bd"/>
</dbReference>
<evidence type="ECO:0000256" key="2">
    <source>
        <dbReference type="ARBA" id="ARBA00010742"/>
    </source>
</evidence>
<dbReference type="SMART" id="SM00062">
    <property type="entry name" value="PBPb"/>
    <property type="match status" value="1"/>
</dbReference>
<dbReference type="InterPro" id="IPR015168">
    <property type="entry name" value="SsuA/THI5"/>
</dbReference>
<dbReference type="OrthoDB" id="7374754at2"/>
<evidence type="ECO:0000259" key="7">
    <source>
        <dbReference type="SMART" id="SM00062"/>
    </source>
</evidence>
<dbReference type="NCBIfam" id="TIGR01728">
    <property type="entry name" value="SsuA_fam"/>
    <property type="match status" value="1"/>
</dbReference>
<proteinExistence type="inferred from homology"/>
<dbReference type="GO" id="GO:0042597">
    <property type="term" value="C:periplasmic space"/>
    <property type="evidence" value="ECO:0007669"/>
    <property type="project" value="UniProtKB-SubCell"/>
</dbReference>
<evidence type="ECO:0000256" key="1">
    <source>
        <dbReference type="ARBA" id="ARBA00004418"/>
    </source>
</evidence>
<keyword evidence="3" id="KW-0813">Transport</keyword>
<gene>
    <name evidence="8" type="ORF">SAMN05444584_0288</name>
</gene>
<dbReference type="GO" id="GO:0042626">
    <property type="term" value="F:ATPase-coupled transmembrane transporter activity"/>
    <property type="evidence" value="ECO:0007669"/>
    <property type="project" value="InterPro"/>
</dbReference>
<dbReference type="AlphaFoldDB" id="A0A217ECX4"/>
<keyword evidence="4" id="KW-0732">Signal</keyword>
<organism evidence="8 9">
    <name type="scientific">Acinetobacter apis</name>
    <dbReference type="NCBI Taxonomy" id="1229165"/>
    <lineage>
        <taxon>Bacteria</taxon>
        <taxon>Pseudomonadati</taxon>
        <taxon>Pseudomonadota</taxon>
        <taxon>Gammaproteobacteria</taxon>
        <taxon>Moraxellales</taxon>
        <taxon>Moraxellaceae</taxon>
        <taxon>Acinetobacter</taxon>
    </lineage>
</organism>
<evidence type="ECO:0000256" key="5">
    <source>
        <dbReference type="ARBA" id="ARBA00055538"/>
    </source>
</evidence>